<protein>
    <submittedName>
        <fullName evidence="6">ABC transporter substrate-binding protein</fullName>
    </submittedName>
</protein>
<dbReference type="EMBL" id="WUUS01000003">
    <property type="protein sequence ID" value="MXR40922.1"/>
    <property type="molecule type" value="Genomic_DNA"/>
</dbReference>
<comment type="similarity">
    <text evidence="1">Belongs to the bacterial solute-binding protein 5 family.</text>
</comment>
<keyword evidence="2" id="KW-0813">Transport</keyword>
<dbReference type="GO" id="GO:0015833">
    <property type="term" value="P:peptide transport"/>
    <property type="evidence" value="ECO:0007669"/>
    <property type="project" value="TreeGrafter"/>
</dbReference>
<evidence type="ECO:0000256" key="3">
    <source>
        <dbReference type="ARBA" id="ARBA00022729"/>
    </source>
</evidence>
<dbReference type="CDD" id="cd00995">
    <property type="entry name" value="PBP2_NikA_DppA_OppA_like"/>
    <property type="match status" value="1"/>
</dbReference>
<evidence type="ECO:0000256" key="2">
    <source>
        <dbReference type="ARBA" id="ARBA00022448"/>
    </source>
</evidence>
<dbReference type="Proteomes" id="UP000437065">
    <property type="component" value="Unassembled WGS sequence"/>
</dbReference>
<feature type="region of interest" description="Disordered" evidence="4">
    <location>
        <begin position="22"/>
        <end position="70"/>
    </location>
</feature>
<evidence type="ECO:0000256" key="4">
    <source>
        <dbReference type="SAM" id="MobiDB-lite"/>
    </source>
</evidence>
<dbReference type="SUPFAM" id="SSF53850">
    <property type="entry name" value="Periplasmic binding protein-like II"/>
    <property type="match status" value="1"/>
</dbReference>
<proteinExistence type="inferred from homology"/>
<evidence type="ECO:0000313" key="7">
    <source>
        <dbReference type="Proteomes" id="UP000437065"/>
    </source>
</evidence>
<evidence type="ECO:0000259" key="5">
    <source>
        <dbReference type="Pfam" id="PF00496"/>
    </source>
</evidence>
<dbReference type="OrthoDB" id="194307at2157"/>
<reference evidence="6 7" key="1">
    <citation type="submission" date="2019-12" db="EMBL/GenBank/DDBJ databases">
        <title>Isolation and characterization of three novel carbon monoxide-oxidizing members of Halobacteria from salione crusts and soils.</title>
        <authorList>
            <person name="Myers M.R."/>
            <person name="King G.M."/>
        </authorList>
    </citation>
    <scope>NUCLEOTIDE SEQUENCE [LARGE SCALE GENOMIC DNA]</scope>
    <source>
        <strain evidence="6 7">WSA2</strain>
    </source>
</reference>
<name>A0A6B0SXB8_9EURY</name>
<sequence>MSEDTTRRRFLTAAGSGVAAALAGCSGNQPDEQSTEADTDTPASTDTATATPESEQTYTGGTLQLASNGPVQTLDPINAKGSGAGYNQYNGTLMTFENGDLPPVAGLATDYEVSDDGLTYTFQLREDVQFHNGDELTAQDFVYSWERLAGAEETRNADDIVGDTFAIDHEKQDDLDGVSAYIPGTLAVEAVDDYTFEFTMATPFTGTMSQIASGTFAPIPEGVVAYPKDYEDHEGVDDLMWEGEYEYNEYFSTSGDGPFFAGTGPFQIDSWSKGDQIRLSAFEDYYGEGPYIDEIVYTVIGNQQTRFSRFKNGNLDVLLNGMPTAAFNSDRRSIDRNRGTYRTGTYDLDNGNTVNYGEAPALDTDYLVFNCARTPKPVRQAIAYLINQERISQDVYKGLQPAAYHLTPPGAFMAREGENPGENYNKHYQDGHRNRMDQFSDGYPYGVGEARIGEAQRVMEEAGYGEDNRAEVEFTVFSGDGAWDSIAQTLRDKATAAYIDINIVKADFGTIIGQALDGAMDMFSLGDGMEWPESDNFLRFIPPYDSPSGMFTRWTYQVVCSDVDFDGDGVDAVRSNVYEQLDRDFPEDHVKVDIENNRVRVAIENVTPDELESAINDAGYNYGEAESTQAEFDPLMPESDREWDTYLENRGPGEEAVRARDEVYYFQEEVNWAAVQELPLVHSVSQRLWQDRVNVRMAGTMENQTFNTLTLEDQDGN</sequence>
<dbReference type="InterPro" id="IPR039424">
    <property type="entry name" value="SBP_5"/>
</dbReference>
<dbReference type="PROSITE" id="PS51318">
    <property type="entry name" value="TAT"/>
    <property type="match status" value="1"/>
</dbReference>
<dbReference type="AlphaFoldDB" id="A0A6B0SXB8"/>
<dbReference type="PANTHER" id="PTHR30290:SF9">
    <property type="entry name" value="OLIGOPEPTIDE-BINDING PROTEIN APPA"/>
    <property type="match status" value="1"/>
</dbReference>
<feature type="domain" description="Solute-binding protein family 5" evidence="5">
    <location>
        <begin position="103"/>
        <end position="539"/>
    </location>
</feature>
<keyword evidence="7" id="KW-1185">Reference proteome</keyword>
<feature type="compositionally biased region" description="Low complexity" evidence="4">
    <location>
        <begin position="40"/>
        <end position="55"/>
    </location>
</feature>
<dbReference type="PROSITE" id="PS51257">
    <property type="entry name" value="PROKAR_LIPOPROTEIN"/>
    <property type="match status" value="1"/>
</dbReference>
<dbReference type="RefSeq" id="WP_159664555.1">
    <property type="nucleotide sequence ID" value="NZ_WUUS01000003.1"/>
</dbReference>
<accession>A0A6B0SXB8</accession>
<organism evidence="6 7">
    <name type="scientific">Halobaculum saliterrae</name>
    <dbReference type="NCBI Taxonomy" id="2073113"/>
    <lineage>
        <taxon>Archaea</taxon>
        <taxon>Methanobacteriati</taxon>
        <taxon>Methanobacteriota</taxon>
        <taxon>Stenosarchaea group</taxon>
        <taxon>Halobacteria</taxon>
        <taxon>Halobacteriales</taxon>
        <taxon>Haloferacaceae</taxon>
        <taxon>Halobaculum</taxon>
    </lineage>
</organism>
<keyword evidence="3" id="KW-0732">Signal</keyword>
<comment type="caution">
    <text evidence="6">The sequence shown here is derived from an EMBL/GenBank/DDBJ whole genome shotgun (WGS) entry which is preliminary data.</text>
</comment>
<evidence type="ECO:0000256" key="1">
    <source>
        <dbReference type="ARBA" id="ARBA00005695"/>
    </source>
</evidence>
<evidence type="ECO:0000313" key="6">
    <source>
        <dbReference type="EMBL" id="MXR40922.1"/>
    </source>
</evidence>
<feature type="compositionally biased region" description="Polar residues" evidence="4">
    <location>
        <begin position="56"/>
        <end position="70"/>
    </location>
</feature>
<dbReference type="PANTHER" id="PTHR30290">
    <property type="entry name" value="PERIPLASMIC BINDING COMPONENT OF ABC TRANSPORTER"/>
    <property type="match status" value="1"/>
</dbReference>
<dbReference type="InterPro" id="IPR000914">
    <property type="entry name" value="SBP_5_dom"/>
</dbReference>
<dbReference type="GO" id="GO:1904680">
    <property type="term" value="F:peptide transmembrane transporter activity"/>
    <property type="evidence" value="ECO:0007669"/>
    <property type="project" value="TreeGrafter"/>
</dbReference>
<dbReference type="Pfam" id="PF00496">
    <property type="entry name" value="SBP_bac_5"/>
    <property type="match status" value="1"/>
</dbReference>
<dbReference type="InterPro" id="IPR006311">
    <property type="entry name" value="TAT_signal"/>
</dbReference>
<dbReference type="Gene3D" id="3.10.105.10">
    <property type="entry name" value="Dipeptide-binding Protein, Domain 3"/>
    <property type="match status" value="1"/>
</dbReference>
<dbReference type="Gene3D" id="3.40.190.10">
    <property type="entry name" value="Periplasmic binding protein-like II"/>
    <property type="match status" value="1"/>
</dbReference>
<gene>
    <name evidence="6" type="ORF">GRX01_06155</name>
</gene>